<protein>
    <submittedName>
        <fullName evidence="1">Uncharacterized protein</fullName>
    </submittedName>
</protein>
<sequence>DWTLLFKRTGLEMHVLDETEVLDCSGYQDEAVYQTILQDLLRLLNGNGNRQEERKEHLPGK</sequence>
<dbReference type="Proteomes" id="UP000248806">
    <property type="component" value="Unassembled WGS sequence"/>
</dbReference>
<dbReference type="EMBL" id="QKUF01000083">
    <property type="protein sequence ID" value="PZW16166.1"/>
    <property type="molecule type" value="Genomic_DNA"/>
</dbReference>
<dbReference type="RefSeq" id="WP_211326460.1">
    <property type="nucleotide sequence ID" value="NZ_QKUF01000083.1"/>
</dbReference>
<accession>A0A326TK72</accession>
<organism evidence="1 2">
    <name type="scientific">Thermosporothrix hazakensis</name>
    <dbReference type="NCBI Taxonomy" id="644383"/>
    <lineage>
        <taxon>Bacteria</taxon>
        <taxon>Bacillati</taxon>
        <taxon>Chloroflexota</taxon>
        <taxon>Ktedonobacteria</taxon>
        <taxon>Ktedonobacterales</taxon>
        <taxon>Thermosporotrichaceae</taxon>
        <taxon>Thermosporothrix</taxon>
    </lineage>
</organism>
<keyword evidence="2" id="KW-1185">Reference proteome</keyword>
<dbReference type="AlphaFoldDB" id="A0A326TK72"/>
<evidence type="ECO:0000313" key="1">
    <source>
        <dbReference type="EMBL" id="PZW16166.1"/>
    </source>
</evidence>
<feature type="non-terminal residue" evidence="1">
    <location>
        <position position="1"/>
    </location>
</feature>
<proteinExistence type="predicted"/>
<reference evidence="1 2" key="1">
    <citation type="submission" date="2018-06" db="EMBL/GenBank/DDBJ databases">
        <title>Genomic Encyclopedia of Archaeal and Bacterial Type Strains, Phase II (KMG-II): from individual species to whole genera.</title>
        <authorList>
            <person name="Goeker M."/>
        </authorList>
    </citation>
    <scope>NUCLEOTIDE SEQUENCE [LARGE SCALE GENOMIC DNA]</scope>
    <source>
        <strain evidence="1 2">ATCC BAA-1881</strain>
    </source>
</reference>
<name>A0A326TK72_THEHA</name>
<evidence type="ECO:0000313" key="2">
    <source>
        <dbReference type="Proteomes" id="UP000248806"/>
    </source>
</evidence>
<gene>
    <name evidence="1" type="ORF">EI42_06469</name>
</gene>
<comment type="caution">
    <text evidence="1">The sequence shown here is derived from an EMBL/GenBank/DDBJ whole genome shotgun (WGS) entry which is preliminary data.</text>
</comment>